<proteinExistence type="predicted"/>
<dbReference type="AlphaFoldDB" id="A0A6P7SW53"/>
<evidence type="ECO:0000313" key="10">
    <source>
        <dbReference type="Proteomes" id="UP000515154"/>
    </source>
</evidence>
<dbReference type="KEGG" id="osn:115217055"/>
<evidence type="ECO:0000313" key="11">
    <source>
        <dbReference type="RefSeq" id="XP_029642495.2"/>
    </source>
</evidence>
<accession>A0A6P7SW53</accession>
<evidence type="ECO:0000256" key="1">
    <source>
        <dbReference type="ARBA" id="ARBA00004123"/>
    </source>
</evidence>
<evidence type="ECO:0000256" key="2">
    <source>
        <dbReference type="ARBA" id="ARBA00004556"/>
    </source>
</evidence>
<keyword evidence="6" id="KW-0234">DNA repair</keyword>
<dbReference type="PANTHER" id="PTHR15679:SF8">
    <property type="entry name" value="PCNA-ASSOCIATED FACTOR"/>
    <property type="match status" value="1"/>
</dbReference>
<sequence length="122" mass="13106">MYSSARTCAPAKFNVFLVSLDTFQVLRMVRTRADGCASVRKAVAARAPRKSLGPCTSSEPSSPSTSNKYSGGNPVCSRPTPDWQKNITNFFKSNGSNNNKSSESSTIQKIGDQTTSEESSSN</sequence>
<evidence type="ECO:0000256" key="4">
    <source>
        <dbReference type="ARBA" id="ARBA00022490"/>
    </source>
</evidence>
<keyword evidence="4" id="KW-0963">Cytoplasm</keyword>
<dbReference type="Pfam" id="PF15715">
    <property type="entry name" value="PAF"/>
    <property type="match status" value="1"/>
</dbReference>
<organism evidence="10 11">
    <name type="scientific">Octopus sinensis</name>
    <name type="common">East Asian common octopus</name>
    <dbReference type="NCBI Taxonomy" id="2607531"/>
    <lineage>
        <taxon>Eukaryota</taxon>
        <taxon>Metazoa</taxon>
        <taxon>Spiralia</taxon>
        <taxon>Lophotrochozoa</taxon>
        <taxon>Mollusca</taxon>
        <taxon>Cephalopoda</taxon>
        <taxon>Coleoidea</taxon>
        <taxon>Octopodiformes</taxon>
        <taxon>Octopoda</taxon>
        <taxon>Incirrata</taxon>
        <taxon>Octopodidae</taxon>
        <taxon>Octopus</taxon>
    </lineage>
</organism>
<gene>
    <name evidence="11" type="primary">LOC115217055</name>
</gene>
<protein>
    <recommendedName>
        <fullName evidence="3">PCNA-associated factor</fullName>
    </recommendedName>
    <alternativeName>
        <fullName evidence="8">PCNA-associated factor of 15 kDa</fullName>
    </alternativeName>
    <alternativeName>
        <fullName evidence="9">PCNA-clamp-associated factor</fullName>
    </alternativeName>
</protein>
<dbReference type="RefSeq" id="XP_029642495.2">
    <property type="nucleotide sequence ID" value="XM_029786635.2"/>
</dbReference>
<evidence type="ECO:0000256" key="3">
    <source>
        <dbReference type="ARBA" id="ARBA00013777"/>
    </source>
</evidence>
<reference evidence="11" key="1">
    <citation type="submission" date="2025-08" db="UniProtKB">
        <authorList>
            <consortium name="RefSeq"/>
        </authorList>
    </citation>
    <scope>IDENTIFICATION</scope>
</reference>
<name>A0A6P7SW53_9MOLL</name>
<keyword evidence="7" id="KW-0539">Nucleus</keyword>
<keyword evidence="5" id="KW-0227">DNA damage</keyword>
<evidence type="ECO:0000256" key="8">
    <source>
        <dbReference type="ARBA" id="ARBA00030014"/>
    </source>
</evidence>
<keyword evidence="10" id="KW-1185">Reference proteome</keyword>
<dbReference type="InterPro" id="IPR040444">
    <property type="entry name" value="PCNA-AF"/>
</dbReference>
<dbReference type="Proteomes" id="UP000515154">
    <property type="component" value="Linkage group LG11"/>
</dbReference>
<dbReference type="GO" id="GO:0006281">
    <property type="term" value="P:DNA repair"/>
    <property type="evidence" value="ECO:0007669"/>
    <property type="project" value="UniProtKB-KW"/>
</dbReference>
<dbReference type="GO" id="GO:0003682">
    <property type="term" value="F:chromatin binding"/>
    <property type="evidence" value="ECO:0007669"/>
    <property type="project" value="TreeGrafter"/>
</dbReference>
<dbReference type="GO" id="GO:0048471">
    <property type="term" value="C:perinuclear region of cytoplasm"/>
    <property type="evidence" value="ECO:0007669"/>
    <property type="project" value="UniProtKB-SubCell"/>
</dbReference>
<evidence type="ECO:0000256" key="9">
    <source>
        <dbReference type="ARBA" id="ARBA00031186"/>
    </source>
</evidence>
<evidence type="ECO:0000256" key="5">
    <source>
        <dbReference type="ARBA" id="ARBA00022763"/>
    </source>
</evidence>
<dbReference type="GO" id="GO:0005634">
    <property type="term" value="C:nucleus"/>
    <property type="evidence" value="ECO:0007669"/>
    <property type="project" value="UniProtKB-SubCell"/>
</dbReference>
<dbReference type="InterPro" id="IPR031444">
    <property type="entry name" value="PCNA-AF_dom"/>
</dbReference>
<comment type="subcellular location">
    <subcellularLocation>
        <location evidence="2">Cytoplasm</location>
        <location evidence="2">Perinuclear region</location>
    </subcellularLocation>
    <subcellularLocation>
        <location evidence="1">Nucleus</location>
    </subcellularLocation>
</comment>
<dbReference type="GO" id="GO:0051726">
    <property type="term" value="P:regulation of cell cycle"/>
    <property type="evidence" value="ECO:0007669"/>
    <property type="project" value="InterPro"/>
</dbReference>
<evidence type="ECO:0000256" key="6">
    <source>
        <dbReference type="ARBA" id="ARBA00023204"/>
    </source>
</evidence>
<dbReference type="GO" id="GO:0019985">
    <property type="term" value="P:translesion synthesis"/>
    <property type="evidence" value="ECO:0007669"/>
    <property type="project" value="TreeGrafter"/>
</dbReference>
<evidence type="ECO:0000256" key="7">
    <source>
        <dbReference type="ARBA" id="ARBA00023242"/>
    </source>
</evidence>
<dbReference type="PANTHER" id="PTHR15679">
    <property type="entry name" value="PCNA-ASSOCIATED FACTOR"/>
    <property type="match status" value="1"/>
</dbReference>